<keyword evidence="1" id="KW-1133">Transmembrane helix</keyword>
<keyword evidence="1" id="KW-0472">Membrane</keyword>
<reference evidence="3" key="1">
    <citation type="submission" date="2016-10" db="EMBL/GenBank/DDBJ databases">
        <authorList>
            <person name="Cai Z."/>
        </authorList>
    </citation>
    <scope>NUCLEOTIDE SEQUENCE [LARGE SCALE GENOMIC DNA]</scope>
    <source>
        <strain evidence="3">DSM 25227</strain>
    </source>
</reference>
<reference evidence="2 4" key="3">
    <citation type="submission" date="2018-03" db="EMBL/GenBank/DDBJ databases">
        <title>Genomic Encyclopedia of Archaeal and Bacterial Type Strains, Phase II (KMG-II): from individual species to whole genera.</title>
        <authorList>
            <person name="Goeker M."/>
        </authorList>
    </citation>
    <scope>NUCLEOTIDE SEQUENCE [LARGE SCALE GENOMIC DNA]</scope>
    <source>
        <strain evidence="2 4">DSM 25227</strain>
    </source>
</reference>
<accession>A0A2Y9B505</accession>
<keyword evidence="4" id="KW-1185">Reference proteome</keyword>
<dbReference type="EMBL" id="QGDJ01000014">
    <property type="protein sequence ID" value="PWJ13262.1"/>
    <property type="molecule type" value="Genomic_DNA"/>
</dbReference>
<evidence type="ECO:0000313" key="3">
    <source>
        <dbReference type="EMBL" id="SSA50588.1"/>
    </source>
</evidence>
<dbReference type="Proteomes" id="UP000245839">
    <property type="component" value="Unassembled WGS sequence"/>
</dbReference>
<name>A0A2Y9B505_9RHOB</name>
<evidence type="ECO:0000256" key="1">
    <source>
        <dbReference type="SAM" id="Phobius"/>
    </source>
</evidence>
<dbReference type="RefSeq" id="WP_170125508.1">
    <property type="nucleotide sequence ID" value="NZ_QGDJ01000014.1"/>
</dbReference>
<feature type="transmembrane region" description="Helical" evidence="1">
    <location>
        <begin position="66"/>
        <end position="83"/>
    </location>
</feature>
<sequence length="86" mass="9270">MRRPPRLLVAALAGVVTGLVTWGTGRVLADAFACRPPTAWWPGWAWPCLDETGQLVRDLTGMGWDTALPLLLGVAVFLAVGLSRTR</sequence>
<organism evidence="3 5">
    <name type="scientific">Jannaschia seohaensis</name>
    <dbReference type="NCBI Taxonomy" id="475081"/>
    <lineage>
        <taxon>Bacteria</taxon>
        <taxon>Pseudomonadati</taxon>
        <taxon>Pseudomonadota</taxon>
        <taxon>Alphaproteobacteria</taxon>
        <taxon>Rhodobacterales</taxon>
        <taxon>Roseobacteraceae</taxon>
        <taxon>Jannaschia</taxon>
    </lineage>
</organism>
<reference evidence="5" key="2">
    <citation type="submission" date="2016-10" db="EMBL/GenBank/DDBJ databases">
        <authorList>
            <person name="Varghese N."/>
            <person name="Submissions S."/>
        </authorList>
    </citation>
    <scope>NUCLEOTIDE SEQUENCE [LARGE SCALE GENOMIC DNA]</scope>
    <source>
        <strain evidence="5">DSM 25227</strain>
    </source>
</reference>
<evidence type="ECO:0000313" key="4">
    <source>
        <dbReference type="Proteomes" id="UP000245839"/>
    </source>
</evidence>
<evidence type="ECO:0000313" key="2">
    <source>
        <dbReference type="EMBL" id="PWJ13262.1"/>
    </source>
</evidence>
<evidence type="ECO:0000313" key="5">
    <source>
        <dbReference type="Proteomes" id="UP000251571"/>
    </source>
</evidence>
<proteinExistence type="predicted"/>
<keyword evidence="1" id="KW-0812">Transmembrane</keyword>
<dbReference type="AlphaFoldDB" id="A0A2Y9B505"/>
<protein>
    <submittedName>
        <fullName evidence="3">Uncharacterized protein</fullName>
    </submittedName>
</protein>
<dbReference type="EMBL" id="UETC01000014">
    <property type="protein sequence ID" value="SSA50588.1"/>
    <property type="molecule type" value="Genomic_DNA"/>
</dbReference>
<dbReference type="Proteomes" id="UP000251571">
    <property type="component" value="Unassembled WGS sequence"/>
</dbReference>
<gene>
    <name evidence="2" type="ORF">BCF38_11424</name>
    <name evidence="3" type="ORF">SAMN05421539_11424</name>
</gene>